<dbReference type="EMBL" id="AAHMLI010000023">
    <property type="protein sequence ID" value="EBX8629399.1"/>
    <property type="molecule type" value="Genomic_DNA"/>
</dbReference>
<feature type="transmembrane region" description="Helical" evidence="1">
    <location>
        <begin position="62"/>
        <end position="81"/>
    </location>
</feature>
<keyword evidence="1" id="KW-0472">Membrane</keyword>
<keyword evidence="1" id="KW-0812">Transmembrane</keyword>
<evidence type="ECO:0000313" key="2">
    <source>
        <dbReference type="EMBL" id="EBX8629399.1"/>
    </source>
</evidence>
<dbReference type="AlphaFoldDB" id="A0A5W7RXZ2"/>
<accession>A0A5W7RXZ2</accession>
<reference evidence="2" key="1">
    <citation type="submission" date="2018-07" db="EMBL/GenBank/DDBJ databases">
        <authorList>
            <person name="Ashton P.M."/>
            <person name="Dallman T."/>
            <person name="Nair S."/>
            <person name="De Pinna E."/>
            <person name="Peters T."/>
            <person name="Grant K."/>
        </authorList>
    </citation>
    <scope>NUCLEOTIDE SEQUENCE</scope>
    <source>
        <strain evidence="2">242348</strain>
    </source>
</reference>
<feature type="transmembrane region" description="Helical" evidence="1">
    <location>
        <begin position="6"/>
        <end position="21"/>
    </location>
</feature>
<protein>
    <submittedName>
        <fullName evidence="2">Uncharacterized protein</fullName>
    </submittedName>
</protein>
<comment type="caution">
    <text evidence="2">The sequence shown here is derived from an EMBL/GenBank/DDBJ whole genome shotgun (WGS) entry which is preliminary data.</text>
</comment>
<keyword evidence="1" id="KW-1133">Transmembrane helix</keyword>
<evidence type="ECO:0000256" key="1">
    <source>
        <dbReference type="SAM" id="Phobius"/>
    </source>
</evidence>
<proteinExistence type="predicted"/>
<sequence length="87" mass="9483">METELIMGAMIVMATLSLWAREYKFRSLMMKSLCIVSFVGFTCGFVAVSSGGDPSVFASPSFAFSMVVFIIATQANLFGFMRSTGRV</sequence>
<feature type="transmembrane region" description="Helical" evidence="1">
    <location>
        <begin position="33"/>
        <end position="50"/>
    </location>
</feature>
<organism evidence="2">
    <name type="scientific">Salmonella enterica subsp. enterica serovar Kintambo</name>
    <dbReference type="NCBI Taxonomy" id="1192730"/>
    <lineage>
        <taxon>Bacteria</taxon>
        <taxon>Pseudomonadati</taxon>
        <taxon>Pseudomonadota</taxon>
        <taxon>Gammaproteobacteria</taxon>
        <taxon>Enterobacterales</taxon>
        <taxon>Enterobacteriaceae</taxon>
        <taxon>Salmonella</taxon>
    </lineage>
</organism>
<name>A0A5W7RXZ2_SALET</name>
<gene>
    <name evidence="2" type="ORF">DTU03_18130</name>
</gene>